<evidence type="ECO:0000256" key="6">
    <source>
        <dbReference type="ARBA" id="ARBA00023242"/>
    </source>
</evidence>
<reference evidence="9" key="2">
    <citation type="journal article" date="2020" name="Nat. Commun.">
        <title>Large-scale genome sequencing of mycorrhizal fungi provides insights into the early evolution of symbiotic traits.</title>
        <authorList>
            <person name="Miyauchi S."/>
            <person name="Kiss E."/>
            <person name="Kuo A."/>
            <person name="Drula E."/>
            <person name="Kohler A."/>
            <person name="Sanchez-Garcia M."/>
            <person name="Morin E."/>
            <person name="Andreopoulos B."/>
            <person name="Barry K.W."/>
            <person name="Bonito G."/>
            <person name="Buee M."/>
            <person name="Carver A."/>
            <person name="Chen C."/>
            <person name="Cichocki N."/>
            <person name="Clum A."/>
            <person name="Culley D."/>
            <person name="Crous P.W."/>
            <person name="Fauchery L."/>
            <person name="Girlanda M."/>
            <person name="Hayes R.D."/>
            <person name="Keri Z."/>
            <person name="LaButti K."/>
            <person name="Lipzen A."/>
            <person name="Lombard V."/>
            <person name="Magnuson J."/>
            <person name="Maillard F."/>
            <person name="Murat C."/>
            <person name="Nolan M."/>
            <person name="Ohm R.A."/>
            <person name="Pangilinan J."/>
            <person name="Pereira M.F."/>
            <person name="Perotto S."/>
            <person name="Peter M."/>
            <person name="Pfister S."/>
            <person name="Riley R."/>
            <person name="Sitrit Y."/>
            <person name="Stielow J.B."/>
            <person name="Szollosi G."/>
            <person name="Zifcakova L."/>
            <person name="Stursova M."/>
            <person name="Spatafora J.W."/>
            <person name="Tedersoo L."/>
            <person name="Vaario L.M."/>
            <person name="Yamada A."/>
            <person name="Yan M."/>
            <person name="Wang P."/>
            <person name="Xu J."/>
            <person name="Bruns T."/>
            <person name="Baldrian P."/>
            <person name="Vilgalys R."/>
            <person name="Dunand C."/>
            <person name="Henrissat B."/>
            <person name="Grigoriev I.V."/>
            <person name="Hibbett D."/>
            <person name="Nagy L.G."/>
            <person name="Martin F.M."/>
        </authorList>
    </citation>
    <scope>NUCLEOTIDE SEQUENCE</scope>
    <source>
        <strain evidence="9">Prilba</strain>
    </source>
</reference>
<accession>A0A9P5JYL6</accession>
<feature type="region of interest" description="Disordered" evidence="7">
    <location>
        <begin position="290"/>
        <end position="343"/>
    </location>
</feature>
<dbReference type="GO" id="GO:0005634">
    <property type="term" value="C:nucleus"/>
    <property type="evidence" value="ECO:0007669"/>
    <property type="project" value="UniProtKB-SubCell"/>
</dbReference>
<dbReference type="GO" id="GO:0003676">
    <property type="term" value="F:nucleic acid binding"/>
    <property type="evidence" value="ECO:0007669"/>
    <property type="project" value="InterPro"/>
</dbReference>
<dbReference type="InterPro" id="IPR012337">
    <property type="entry name" value="RNaseH-like_sf"/>
</dbReference>
<comment type="caution">
    <text evidence="9">The sequence shown here is derived from an EMBL/GenBank/DDBJ whole genome shotgun (WGS) entry which is preliminary data.</text>
</comment>
<evidence type="ECO:0000256" key="5">
    <source>
        <dbReference type="ARBA" id="ARBA00022839"/>
    </source>
</evidence>
<dbReference type="PANTHER" id="PTHR12801">
    <property type="entry name" value="RNA EXONUCLEASE REXO1 / RECO3 FAMILY MEMBER-RELATED"/>
    <property type="match status" value="1"/>
</dbReference>
<gene>
    <name evidence="9" type="ORF">DFH94DRAFT_768535</name>
</gene>
<evidence type="ECO:0000256" key="4">
    <source>
        <dbReference type="ARBA" id="ARBA00022801"/>
    </source>
</evidence>
<evidence type="ECO:0000256" key="2">
    <source>
        <dbReference type="ARBA" id="ARBA00006357"/>
    </source>
</evidence>
<evidence type="ECO:0000256" key="3">
    <source>
        <dbReference type="ARBA" id="ARBA00022722"/>
    </source>
</evidence>
<keyword evidence="10" id="KW-1185">Reference proteome</keyword>
<dbReference type="OrthoDB" id="206335at2759"/>
<dbReference type="EMBL" id="WHVB01000022">
    <property type="protein sequence ID" value="KAF8471607.1"/>
    <property type="molecule type" value="Genomic_DNA"/>
</dbReference>
<reference evidence="9" key="1">
    <citation type="submission" date="2019-10" db="EMBL/GenBank/DDBJ databases">
        <authorList>
            <consortium name="DOE Joint Genome Institute"/>
            <person name="Kuo A."/>
            <person name="Miyauchi S."/>
            <person name="Kiss E."/>
            <person name="Drula E."/>
            <person name="Kohler A."/>
            <person name="Sanchez-Garcia M."/>
            <person name="Andreopoulos B."/>
            <person name="Barry K.W."/>
            <person name="Bonito G."/>
            <person name="Buee M."/>
            <person name="Carver A."/>
            <person name="Chen C."/>
            <person name="Cichocki N."/>
            <person name="Clum A."/>
            <person name="Culley D."/>
            <person name="Crous P.W."/>
            <person name="Fauchery L."/>
            <person name="Girlanda M."/>
            <person name="Hayes R."/>
            <person name="Keri Z."/>
            <person name="LaButti K."/>
            <person name="Lipzen A."/>
            <person name="Lombard V."/>
            <person name="Magnuson J."/>
            <person name="Maillard F."/>
            <person name="Morin E."/>
            <person name="Murat C."/>
            <person name="Nolan M."/>
            <person name="Ohm R."/>
            <person name="Pangilinan J."/>
            <person name="Pereira M."/>
            <person name="Perotto S."/>
            <person name="Peter M."/>
            <person name="Riley R."/>
            <person name="Sitrit Y."/>
            <person name="Stielow B."/>
            <person name="Szollosi G."/>
            <person name="Zifcakova L."/>
            <person name="Stursova M."/>
            <person name="Spatafora J.W."/>
            <person name="Tedersoo L."/>
            <person name="Vaario L.-M."/>
            <person name="Yamada A."/>
            <person name="Yan M."/>
            <person name="Wang P."/>
            <person name="Xu J."/>
            <person name="Bruns T."/>
            <person name="Baldrian P."/>
            <person name="Vilgalys R."/>
            <person name="Henrissat B."/>
            <person name="Grigoriev I.V."/>
            <person name="Hibbett D."/>
            <person name="Nagy L.G."/>
            <person name="Martin F.M."/>
        </authorList>
    </citation>
    <scope>NUCLEOTIDE SEQUENCE</scope>
    <source>
        <strain evidence="9">Prilba</strain>
    </source>
</reference>
<evidence type="ECO:0000313" key="9">
    <source>
        <dbReference type="EMBL" id="KAF8471607.1"/>
    </source>
</evidence>
<evidence type="ECO:0000313" key="10">
    <source>
        <dbReference type="Proteomes" id="UP000759537"/>
    </source>
</evidence>
<keyword evidence="6" id="KW-0539">Nucleus</keyword>
<sequence>MAENDYPVPSHLSDAGRIDRNARGRCRFQARISICLLIARCIVLTKSKCLQCVTVEGKALTRVCVIDYATNQVVYNQFIKPPSPITDYLTRFSDIMAQALESVTKTLAVQAHLRTLITPSTILFRLLTESDLRALQLSHPRCIDNRLDLPLPTRAPAKAGSSAYARDRGPGGHDPEEDARVCVDLLKAKIKNGPGYDVFKTDYEPILARIARSQSHTPSRGAGTGARTAIVDHGNPGAWHSISAAAPTTTVACRSDAKVVEGVLGALDSHEFVFARLMALADALGWATPKATADAGTGPENPETSRDNAVPTENSENANHDTAANTPPVPPAAAASPDQNQTNNTLFSAVSNLDAQLTALHAALPPRTAFLLFSGHSDPRSMSVPAARRAQYQASQNQKRRAATGTGTGNAGTDDGAQGTS</sequence>
<organism evidence="9 10">
    <name type="scientific">Russula ochroleuca</name>
    <dbReference type="NCBI Taxonomy" id="152965"/>
    <lineage>
        <taxon>Eukaryota</taxon>
        <taxon>Fungi</taxon>
        <taxon>Dikarya</taxon>
        <taxon>Basidiomycota</taxon>
        <taxon>Agaricomycotina</taxon>
        <taxon>Agaricomycetes</taxon>
        <taxon>Russulales</taxon>
        <taxon>Russulaceae</taxon>
        <taxon>Russula</taxon>
    </lineage>
</organism>
<keyword evidence="3" id="KW-0540">Nuclease</keyword>
<keyword evidence="4" id="KW-0378">Hydrolase</keyword>
<dbReference type="Gene3D" id="3.30.420.10">
    <property type="entry name" value="Ribonuclease H-like superfamily/Ribonuclease H"/>
    <property type="match status" value="1"/>
</dbReference>
<comment type="subcellular location">
    <subcellularLocation>
        <location evidence="1">Nucleus</location>
    </subcellularLocation>
</comment>
<keyword evidence="5" id="KW-0269">Exonuclease</keyword>
<feature type="domain" description="Exonuclease" evidence="8">
    <location>
        <begin position="46"/>
        <end position="195"/>
    </location>
</feature>
<protein>
    <recommendedName>
        <fullName evidence="8">Exonuclease domain-containing protein</fullName>
    </recommendedName>
</protein>
<evidence type="ECO:0000259" key="8">
    <source>
        <dbReference type="SMART" id="SM00479"/>
    </source>
</evidence>
<feature type="compositionally biased region" description="Polar residues" evidence="7">
    <location>
        <begin position="311"/>
        <end position="322"/>
    </location>
</feature>
<comment type="similarity">
    <text evidence="2">Belongs to the REXO1/REXO3 family.</text>
</comment>
<dbReference type="SUPFAM" id="SSF53098">
    <property type="entry name" value="Ribonuclease H-like"/>
    <property type="match status" value="1"/>
</dbReference>
<name>A0A9P5JYL6_9AGAM</name>
<dbReference type="InterPro" id="IPR013520">
    <property type="entry name" value="Ribonucl_H"/>
</dbReference>
<dbReference type="GO" id="GO:0004527">
    <property type="term" value="F:exonuclease activity"/>
    <property type="evidence" value="ECO:0007669"/>
    <property type="project" value="UniProtKB-KW"/>
</dbReference>
<dbReference type="InterPro" id="IPR036397">
    <property type="entry name" value="RNaseH_sf"/>
</dbReference>
<feature type="region of interest" description="Disordered" evidence="7">
    <location>
        <begin position="381"/>
        <end position="421"/>
    </location>
</feature>
<feature type="compositionally biased region" description="Basic and acidic residues" evidence="7">
    <location>
        <begin position="165"/>
        <end position="176"/>
    </location>
</feature>
<dbReference type="Proteomes" id="UP000759537">
    <property type="component" value="Unassembled WGS sequence"/>
</dbReference>
<evidence type="ECO:0000256" key="7">
    <source>
        <dbReference type="SAM" id="MobiDB-lite"/>
    </source>
</evidence>
<dbReference type="AlphaFoldDB" id="A0A9P5JYL6"/>
<dbReference type="InterPro" id="IPR047021">
    <property type="entry name" value="REXO1/3/4-like"/>
</dbReference>
<dbReference type="PANTHER" id="PTHR12801:SF115">
    <property type="entry name" value="FI18136P1-RELATED"/>
    <property type="match status" value="1"/>
</dbReference>
<dbReference type="SMART" id="SM00479">
    <property type="entry name" value="EXOIII"/>
    <property type="match status" value="1"/>
</dbReference>
<proteinExistence type="inferred from homology"/>
<evidence type="ECO:0000256" key="1">
    <source>
        <dbReference type="ARBA" id="ARBA00004123"/>
    </source>
</evidence>
<feature type="region of interest" description="Disordered" evidence="7">
    <location>
        <begin position="154"/>
        <end position="176"/>
    </location>
</feature>
<feature type="compositionally biased region" description="Low complexity" evidence="7">
    <location>
        <begin position="411"/>
        <end position="421"/>
    </location>
</feature>